<accession>A0ABV2E6F8</accession>
<keyword evidence="2" id="KW-0472">Membrane</keyword>
<protein>
    <submittedName>
        <fullName evidence="3">Small secreted protein</fullName>
    </submittedName>
</protein>
<feature type="transmembrane region" description="Helical" evidence="2">
    <location>
        <begin position="104"/>
        <end position="126"/>
    </location>
</feature>
<evidence type="ECO:0000313" key="4">
    <source>
        <dbReference type="Proteomes" id="UP001549019"/>
    </source>
</evidence>
<gene>
    <name evidence="3" type="ORF">ABHD89_000279</name>
</gene>
<keyword evidence="2" id="KW-0812">Transmembrane</keyword>
<sequence length="339" mass="36023">MRERFVRYLNTEDERDRNEKRAGFNLSWGAIFAGILTFLALYIVLSTLGSAIGLGAIDLMSSNPLNNMGTGAIVWMIITMLISFFGAGFVAGIAARRVGLLHGFVTWAGGLVILTILMVYMIASLLSAAGSAVSTAGEAVASGADAASDAIVEGGDQIAGAIDGIDMQGAQEDVREILADTGVEELQPEYLESHMDGAGNDIMAAGRELLLNPENSEQILNDLQNQLAARAQDVESAVDEDAISNSVARNTDLNEQEAEEATQNIVQGVEQAEQEAQNALNEAENQLHDLRQDLDEATDISAWALFGLFIGLLLMAVVASLGGLMGSNLVKNSPREHEV</sequence>
<evidence type="ECO:0000256" key="2">
    <source>
        <dbReference type="SAM" id="Phobius"/>
    </source>
</evidence>
<proteinExistence type="predicted"/>
<dbReference type="EMBL" id="JBDZDV010000001">
    <property type="protein sequence ID" value="MET3109891.1"/>
    <property type="molecule type" value="Genomic_DNA"/>
</dbReference>
<keyword evidence="4" id="KW-1185">Reference proteome</keyword>
<organism evidence="3 4">
    <name type="scientific">Salinicoccus halitifaciens</name>
    <dbReference type="NCBI Taxonomy" id="1073415"/>
    <lineage>
        <taxon>Bacteria</taxon>
        <taxon>Bacillati</taxon>
        <taxon>Bacillota</taxon>
        <taxon>Bacilli</taxon>
        <taxon>Bacillales</taxon>
        <taxon>Staphylococcaceae</taxon>
        <taxon>Salinicoccus</taxon>
    </lineage>
</organism>
<evidence type="ECO:0000256" key="1">
    <source>
        <dbReference type="SAM" id="Coils"/>
    </source>
</evidence>
<name>A0ABV2E6F8_9STAP</name>
<keyword evidence="2" id="KW-1133">Transmembrane helix</keyword>
<feature type="transmembrane region" description="Helical" evidence="2">
    <location>
        <begin position="26"/>
        <end position="52"/>
    </location>
</feature>
<feature type="transmembrane region" description="Helical" evidence="2">
    <location>
        <begin position="72"/>
        <end position="92"/>
    </location>
</feature>
<keyword evidence="1" id="KW-0175">Coiled coil</keyword>
<dbReference type="RefSeq" id="WP_230820791.1">
    <property type="nucleotide sequence ID" value="NZ_JAJNCU010000001.1"/>
</dbReference>
<dbReference type="Proteomes" id="UP001549019">
    <property type="component" value="Unassembled WGS sequence"/>
</dbReference>
<feature type="coiled-coil region" evidence="1">
    <location>
        <begin position="220"/>
        <end position="300"/>
    </location>
</feature>
<reference evidence="3 4" key="1">
    <citation type="submission" date="2024-05" db="EMBL/GenBank/DDBJ databases">
        <title>Genomic Encyclopedia of Type Strains, Phase IV (KMG-IV): sequencing the most valuable type-strain genomes for metagenomic binning, comparative biology and taxonomic classification.</title>
        <authorList>
            <person name="Goeker M."/>
        </authorList>
    </citation>
    <scope>NUCLEOTIDE SEQUENCE [LARGE SCALE GENOMIC DNA]</scope>
    <source>
        <strain evidence="3 4">DSM 25286</strain>
    </source>
</reference>
<comment type="caution">
    <text evidence="3">The sequence shown here is derived from an EMBL/GenBank/DDBJ whole genome shotgun (WGS) entry which is preliminary data.</text>
</comment>
<evidence type="ECO:0000313" key="3">
    <source>
        <dbReference type="EMBL" id="MET3109891.1"/>
    </source>
</evidence>
<feature type="transmembrane region" description="Helical" evidence="2">
    <location>
        <begin position="300"/>
        <end position="325"/>
    </location>
</feature>